<feature type="domain" description="Alpha-D-phosphohexomutase alpha/beta/alpha" evidence="12">
    <location>
        <begin position="350"/>
        <end position="466"/>
    </location>
</feature>
<dbReference type="Gene3D" id="3.40.120.10">
    <property type="entry name" value="Alpha-D-Glucose-1,6-Bisphosphate, subunit A, domain 3"/>
    <property type="match status" value="3"/>
</dbReference>
<dbReference type="InterPro" id="IPR005852">
    <property type="entry name" value="PGM_a-D-Glc-sp"/>
</dbReference>
<proteinExistence type="inferred from homology"/>
<dbReference type="InterPro" id="IPR016066">
    <property type="entry name" value="A-D-PHexomutase_CS"/>
</dbReference>
<keyword evidence="5 7" id="KW-0460">Magnesium</keyword>
<feature type="domain" description="Alpha-D-phosphohexomutase alpha/beta/alpha" evidence="11">
    <location>
        <begin position="232"/>
        <end position="346"/>
    </location>
</feature>
<organism evidence="13 14">
    <name type="scientific">Micrococcus lylae</name>
    <dbReference type="NCBI Taxonomy" id="1273"/>
    <lineage>
        <taxon>Bacteria</taxon>
        <taxon>Bacillati</taxon>
        <taxon>Actinomycetota</taxon>
        <taxon>Actinomycetes</taxon>
        <taxon>Micrococcales</taxon>
        <taxon>Micrococcaceae</taxon>
        <taxon>Micrococcus</taxon>
    </lineage>
</organism>
<dbReference type="NCBIfam" id="TIGR01132">
    <property type="entry name" value="pgm"/>
    <property type="match status" value="1"/>
</dbReference>
<dbReference type="CDD" id="cd05801">
    <property type="entry name" value="PGM_like3"/>
    <property type="match status" value="1"/>
</dbReference>
<dbReference type="Pfam" id="PF02878">
    <property type="entry name" value="PGM_PMM_I"/>
    <property type="match status" value="1"/>
</dbReference>
<evidence type="ECO:0000313" key="13">
    <source>
        <dbReference type="EMBL" id="TFH99939.1"/>
    </source>
</evidence>
<comment type="caution">
    <text evidence="13">The sequence shown here is derived from an EMBL/GenBank/DDBJ whole genome shotgun (WGS) entry which is preliminary data.</text>
</comment>
<dbReference type="Pfam" id="PF00408">
    <property type="entry name" value="PGM_PMM_IV"/>
    <property type="match status" value="1"/>
</dbReference>
<dbReference type="Gene3D" id="3.30.310.50">
    <property type="entry name" value="Alpha-D-phosphohexomutase, C-terminal domain"/>
    <property type="match status" value="1"/>
</dbReference>
<dbReference type="InterPro" id="IPR036900">
    <property type="entry name" value="A-D-PHexomutase_C_sf"/>
</dbReference>
<dbReference type="Pfam" id="PF02879">
    <property type="entry name" value="PGM_PMM_II"/>
    <property type="match status" value="1"/>
</dbReference>
<evidence type="ECO:0000256" key="1">
    <source>
        <dbReference type="ARBA" id="ARBA00001946"/>
    </source>
</evidence>
<dbReference type="SUPFAM" id="SSF55957">
    <property type="entry name" value="Phosphoglucomutase, C-terminal domain"/>
    <property type="match status" value="1"/>
</dbReference>
<name>A0ABY2K4I2_9MICC</name>
<keyword evidence="6 13" id="KW-0413">Isomerase</keyword>
<comment type="similarity">
    <text evidence="2 7">Belongs to the phosphohexose mutase family.</text>
</comment>
<dbReference type="PANTHER" id="PTHR45745:SF1">
    <property type="entry name" value="PHOSPHOGLUCOMUTASE 2B-RELATED"/>
    <property type="match status" value="1"/>
</dbReference>
<evidence type="ECO:0000256" key="7">
    <source>
        <dbReference type="RuleBase" id="RU004326"/>
    </source>
</evidence>
<evidence type="ECO:0000259" key="12">
    <source>
        <dbReference type="Pfam" id="PF02880"/>
    </source>
</evidence>
<evidence type="ECO:0000256" key="6">
    <source>
        <dbReference type="ARBA" id="ARBA00023235"/>
    </source>
</evidence>
<dbReference type="InterPro" id="IPR005844">
    <property type="entry name" value="A-D-PHexomutase_a/b/a-I"/>
</dbReference>
<evidence type="ECO:0000259" key="11">
    <source>
        <dbReference type="Pfam" id="PF02879"/>
    </source>
</evidence>
<reference evidence="13 14" key="1">
    <citation type="submission" date="2019-03" db="EMBL/GenBank/DDBJ databases">
        <title>Reclassification of Micrococcus aloeverae and Micrococcus yunnanensis as later heterotypic synonyms of Micrococcus luteus.</title>
        <authorList>
            <person name="Huang C.-H."/>
        </authorList>
    </citation>
    <scope>NUCLEOTIDE SEQUENCE [LARGE SCALE GENOMIC DNA]</scope>
    <source>
        <strain evidence="13 14">BCRC 12151</strain>
    </source>
</reference>
<gene>
    <name evidence="13" type="ORF">E4A49_04135</name>
</gene>
<evidence type="ECO:0000256" key="4">
    <source>
        <dbReference type="ARBA" id="ARBA00022723"/>
    </source>
</evidence>
<dbReference type="Proteomes" id="UP000297477">
    <property type="component" value="Unassembled WGS sequence"/>
</dbReference>
<dbReference type="Pfam" id="PF02880">
    <property type="entry name" value="PGM_PMM_III"/>
    <property type="match status" value="1"/>
</dbReference>
<dbReference type="InterPro" id="IPR016055">
    <property type="entry name" value="A-D-PHexomutase_a/b/a-I/II/III"/>
</dbReference>
<evidence type="ECO:0000256" key="8">
    <source>
        <dbReference type="SAM" id="MobiDB-lite"/>
    </source>
</evidence>
<protein>
    <submittedName>
        <fullName evidence="13">Alpha-D-glucose phosphate-specific phosphoglucomutase</fullName>
        <ecNumber evidence="13">5.4.2.2</ecNumber>
    </submittedName>
</protein>
<keyword evidence="14" id="KW-1185">Reference proteome</keyword>
<evidence type="ECO:0000256" key="5">
    <source>
        <dbReference type="ARBA" id="ARBA00022842"/>
    </source>
</evidence>
<dbReference type="InterPro" id="IPR005843">
    <property type="entry name" value="A-D-PHexomutase_C"/>
</dbReference>
<comment type="cofactor">
    <cofactor evidence="1">
        <name>Mg(2+)</name>
        <dbReference type="ChEBI" id="CHEBI:18420"/>
    </cofactor>
</comment>
<dbReference type="RefSeq" id="WP_067191459.1">
    <property type="nucleotide sequence ID" value="NZ_SPKT01000006.1"/>
</dbReference>
<evidence type="ECO:0000256" key="3">
    <source>
        <dbReference type="ARBA" id="ARBA00022553"/>
    </source>
</evidence>
<evidence type="ECO:0000259" key="9">
    <source>
        <dbReference type="Pfam" id="PF00408"/>
    </source>
</evidence>
<dbReference type="GO" id="GO:0004614">
    <property type="term" value="F:phosphoglucomutase activity"/>
    <property type="evidence" value="ECO:0007669"/>
    <property type="project" value="UniProtKB-EC"/>
</dbReference>
<keyword evidence="3" id="KW-0597">Phosphoprotein</keyword>
<dbReference type="EMBL" id="SPKT01000006">
    <property type="protein sequence ID" value="TFH99939.1"/>
    <property type="molecule type" value="Genomic_DNA"/>
</dbReference>
<dbReference type="SUPFAM" id="SSF53738">
    <property type="entry name" value="Phosphoglucomutase, first 3 domains"/>
    <property type="match status" value="3"/>
</dbReference>
<accession>A0ABY2K4I2</accession>
<dbReference type="InterPro" id="IPR005845">
    <property type="entry name" value="A-D-PHexomutase_a/b/a-II"/>
</dbReference>
<sequence length="574" mass="60610">MSETMHTPAVPAAQRPGTPALPEDLIDVDALLAAYTDRVPDPSDPAQKVVFGTSGHRGSSLKTSFNDAHIAAITQAIVEYRAAQGITGPVLVGKDTHALSAPAQDTCVQVLLANDVPVMVDSRGGYTPTPAVSHAILHLNAGRDLTPAGFSADGDNAGLADGIVITPSHNPPSDGGLKYNPPHGGPADTDATGWIARRANELLTARLDGVRRLAPEEVEGHPRLDGFDFLDRYVSDLPKVLDMDAIREAGVRIGADPMGGASVDYWAEIGARHGLELTVVNPEVDPRFGFMTLDWDGKIRMDCSSPNAMASLIERMTPDAEGNAPFDVATGNDADADRHGIVTPDGGLMNPNHFLAVAIDYLYRNRSQWPQAAGVGKTLVSSSMIDRVAESLDRELVEVPVGFKWFVPGLLTGSGVFGGEESAGASFVTLDGEPWTTDKDGMLLCLLAAEIIAVTGRSPSELYRDLEALHGSPVYARIDAPATAEQKARLKELSPEDVTVTELAGETILAALTNAPGNSAPIGGLKVVTQNAWFAARPSGTEDVYKIYAESFLGADHLAQVQAEAQRIVDAVIG</sequence>
<feature type="region of interest" description="Disordered" evidence="8">
    <location>
        <begin position="1"/>
        <end position="21"/>
    </location>
</feature>
<dbReference type="EC" id="5.4.2.2" evidence="13"/>
<evidence type="ECO:0000256" key="2">
    <source>
        <dbReference type="ARBA" id="ARBA00010231"/>
    </source>
</evidence>
<dbReference type="PROSITE" id="PS00710">
    <property type="entry name" value="PGM_PMM"/>
    <property type="match status" value="1"/>
</dbReference>
<feature type="domain" description="Alpha-D-phosphohexomutase alpha/beta/alpha" evidence="10">
    <location>
        <begin position="49"/>
        <end position="201"/>
    </location>
</feature>
<feature type="domain" description="Alpha-D-phosphohexomutase C-terminal" evidence="9">
    <location>
        <begin position="500"/>
        <end position="564"/>
    </location>
</feature>
<evidence type="ECO:0000259" key="10">
    <source>
        <dbReference type="Pfam" id="PF02878"/>
    </source>
</evidence>
<keyword evidence="4 7" id="KW-0479">Metal-binding</keyword>
<dbReference type="PANTHER" id="PTHR45745">
    <property type="entry name" value="PHOSPHOMANNOMUTASE 45A"/>
    <property type="match status" value="1"/>
</dbReference>
<evidence type="ECO:0000313" key="14">
    <source>
        <dbReference type="Proteomes" id="UP000297477"/>
    </source>
</evidence>
<dbReference type="InterPro" id="IPR005846">
    <property type="entry name" value="A-D-PHexomutase_a/b/a-III"/>
</dbReference>